<keyword evidence="1" id="KW-0732">Signal</keyword>
<comment type="caution">
    <text evidence="2">The sequence shown here is derived from an EMBL/GenBank/DDBJ whole genome shotgun (WGS) entry which is preliminary data.</text>
</comment>
<dbReference type="SUPFAM" id="SSF53850">
    <property type="entry name" value="Periplasmic binding protein-like II"/>
    <property type="match status" value="2"/>
</dbReference>
<feature type="chain" id="PRO_5045484840" description="Sugar ABC transporter substrate-binding protein" evidence="1">
    <location>
        <begin position="25"/>
        <end position="634"/>
    </location>
</feature>
<dbReference type="PROSITE" id="PS51257">
    <property type="entry name" value="PROKAR_LIPOPROTEIN"/>
    <property type="match status" value="1"/>
</dbReference>
<dbReference type="EMBL" id="JACOPG010000003">
    <property type="protein sequence ID" value="MBC5686868.1"/>
    <property type="molecule type" value="Genomic_DNA"/>
</dbReference>
<organism evidence="2 3">
    <name type="scientific">Roseburia lenta</name>
    <dbReference type="NCBI Taxonomy" id="2763061"/>
    <lineage>
        <taxon>Bacteria</taxon>
        <taxon>Bacillati</taxon>
        <taxon>Bacillota</taxon>
        <taxon>Clostridia</taxon>
        <taxon>Lachnospirales</taxon>
        <taxon>Lachnospiraceae</taxon>
        <taxon>Roseburia</taxon>
    </lineage>
</organism>
<proteinExistence type="predicted"/>
<dbReference type="RefSeq" id="WP_147403379.1">
    <property type="nucleotide sequence ID" value="NZ_JACOPG010000003.1"/>
</dbReference>
<evidence type="ECO:0000313" key="2">
    <source>
        <dbReference type="EMBL" id="MBC5686868.1"/>
    </source>
</evidence>
<reference evidence="2 3" key="1">
    <citation type="submission" date="2020-08" db="EMBL/GenBank/DDBJ databases">
        <title>Genome public.</title>
        <authorList>
            <person name="Liu C."/>
            <person name="Sun Q."/>
        </authorList>
    </citation>
    <scope>NUCLEOTIDE SEQUENCE [LARGE SCALE GENOMIC DNA]</scope>
    <source>
        <strain evidence="2 3">NSJ-9</strain>
    </source>
</reference>
<feature type="signal peptide" evidence="1">
    <location>
        <begin position="1"/>
        <end position="24"/>
    </location>
</feature>
<accession>A0ABR7GHW2</accession>
<evidence type="ECO:0008006" key="4">
    <source>
        <dbReference type="Google" id="ProtNLM"/>
    </source>
</evidence>
<sequence length="634" mass="71142">MKKITWKRMLSVALAATMVAGVFTGCGKSSSKSNDPDHFSMWIFQTDGAGKYYTDYNDSAAVQYIEAQTWDTENGGIGDGESLDFDFQVPVAGSESDNFNTLLSTGDYPDLLDLTVSSENAEALADDGILMDITEYVEKYMPNYVAYLEQNPELKMLCTSTDDEGKTHYYQICMLGDSVRDPWQGYMYRRDWIVKYATPTDYVWDWDSDTVKKNGHPEVTPLSEAKKQNNLTGWKKNEVTSFSASDGDDPDNTYEDNVIFPSGTSDPLTISDWEWMFEAFDKAIAERGWDDAYDISISYMGNSTLGDLVSSFGGGNGYYYINDGTVEYDGTSENFKTYTECMQNWYDQGWLDKQFYTRTDIFYMINTTGVSQGKVGLWSAYTGTALGSVIRDTCMDESDKEDAYAMAAPLPINDTYGSDAQKFKDPDCMYHDSRKAAALGVTNKCEDKDLATLFTFFDWTYTMEGALLTNLGLTEEQISETKLDPNLYEEYGYKGSYELTTGDDGKPLYTQLIPLDDAVGGAVTATRMCVGLQLNGNTDDYTIEQDESAVLKHAYELWTKYEDTGSASDYASLLNSDDSQTWSTMQTTVRDYMSQNLPQVIRGEKTWDEYVAGMEANDPSSVCELLQKQIDKAK</sequence>
<dbReference type="Proteomes" id="UP000643810">
    <property type="component" value="Unassembled WGS sequence"/>
</dbReference>
<evidence type="ECO:0000256" key="1">
    <source>
        <dbReference type="SAM" id="SignalP"/>
    </source>
</evidence>
<dbReference type="Gene3D" id="3.40.190.10">
    <property type="entry name" value="Periplasmic binding protein-like II"/>
    <property type="match status" value="3"/>
</dbReference>
<evidence type="ECO:0000313" key="3">
    <source>
        <dbReference type="Proteomes" id="UP000643810"/>
    </source>
</evidence>
<gene>
    <name evidence="2" type="ORF">H8R94_09675</name>
</gene>
<protein>
    <recommendedName>
        <fullName evidence="4">Sugar ABC transporter substrate-binding protein</fullName>
    </recommendedName>
</protein>
<keyword evidence="3" id="KW-1185">Reference proteome</keyword>
<name>A0ABR7GHW2_9FIRM</name>